<feature type="transmembrane region" description="Helical" evidence="2">
    <location>
        <begin position="77"/>
        <end position="97"/>
    </location>
</feature>
<organism evidence="3 4">
    <name type="scientific">Tolypothrix tenuis PCC 7101</name>
    <dbReference type="NCBI Taxonomy" id="231146"/>
    <lineage>
        <taxon>Bacteria</taxon>
        <taxon>Bacillati</taxon>
        <taxon>Cyanobacteriota</taxon>
        <taxon>Cyanophyceae</taxon>
        <taxon>Nostocales</taxon>
        <taxon>Tolypothrichaceae</taxon>
        <taxon>Tolypothrix</taxon>
    </lineage>
</organism>
<evidence type="ECO:0000256" key="1">
    <source>
        <dbReference type="SAM" id="MobiDB-lite"/>
    </source>
</evidence>
<proteinExistence type="predicted"/>
<gene>
    <name evidence="3" type="ORF">NIES37_23300</name>
</gene>
<feature type="compositionally biased region" description="Low complexity" evidence="1">
    <location>
        <begin position="211"/>
        <end position="234"/>
    </location>
</feature>
<keyword evidence="2" id="KW-1133">Transmembrane helix</keyword>
<dbReference type="EMBL" id="AP018248">
    <property type="protein sequence ID" value="BAY98380.1"/>
    <property type="molecule type" value="Genomic_DNA"/>
</dbReference>
<dbReference type="Proteomes" id="UP000218785">
    <property type="component" value="Chromosome"/>
</dbReference>
<evidence type="ECO:0000313" key="4">
    <source>
        <dbReference type="Proteomes" id="UP000218785"/>
    </source>
</evidence>
<feature type="compositionally biased region" description="Polar residues" evidence="1">
    <location>
        <begin position="29"/>
        <end position="47"/>
    </location>
</feature>
<feature type="compositionally biased region" description="Basic and acidic residues" evidence="1">
    <location>
        <begin position="1"/>
        <end position="28"/>
    </location>
</feature>
<accession>A0A1Z4MY66</accession>
<feature type="region of interest" description="Disordered" evidence="1">
    <location>
        <begin position="1"/>
        <end position="50"/>
    </location>
</feature>
<evidence type="ECO:0000256" key="2">
    <source>
        <dbReference type="SAM" id="Phobius"/>
    </source>
</evidence>
<protein>
    <submittedName>
        <fullName evidence="3">Uncharacterized protein</fullName>
    </submittedName>
</protein>
<evidence type="ECO:0000313" key="3">
    <source>
        <dbReference type="EMBL" id="BAY98380.1"/>
    </source>
</evidence>
<reference evidence="3 4" key="1">
    <citation type="submission" date="2017-06" db="EMBL/GenBank/DDBJ databases">
        <title>Genome sequencing of cyanobaciteial culture collection at National Institute for Environmental Studies (NIES).</title>
        <authorList>
            <person name="Hirose Y."/>
            <person name="Shimura Y."/>
            <person name="Fujisawa T."/>
            <person name="Nakamura Y."/>
            <person name="Kawachi M."/>
        </authorList>
    </citation>
    <scope>NUCLEOTIDE SEQUENCE [LARGE SCALE GENOMIC DNA]</scope>
    <source>
        <strain evidence="3 4">NIES-37</strain>
    </source>
</reference>
<dbReference type="RefSeq" id="WP_096575741.1">
    <property type="nucleotide sequence ID" value="NZ_CAWNJS010000001.1"/>
</dbReference>
<keyword evidence="2" id="KW-0812">Transmembrane</keyword>
<feature type="compositionally biased region" description="Polar residues" evidence="1">
    <location>
        <begin position="179"/>
        <end position="210"/>
    </location>
</feature>
<keyword evidence="4" id="KW-1185">Reference proteome</keyword>
<feature type="compositionally biased region" description="Low complexity" evidence="1">
    <location>
        <begin position="148"/>
        <end position="160"/>
    </location>
</feature>
<sequence length="234" mass="24939">MNNPSDRESYHSENRQESYTDANGETRTHVQRTTETVNNPGNYNSYGTGYVTGRNAERRYQEANLVERDNSNTANGLLLGVILASLVTLGAAAFWYFNQRNNEPVNNAAPVFVPVPSSASPSPAASQSPQTKTTIIERTREVPVVIPQQSAPSQSAPSQPNINITVPSQRPAAERVPSASPSPSTPNRQSPTDNSSTQDKSSDTLTNSPLNGTGQSNTNSNSGTSSSGDSKTGQ</sequence>
<dbReference type="KEGG" id="ttq:NIES37_23300"/>
<keyword evidence="2" id="KW-0472">Membrane</keyword>
<feature type="region of interest" description="Disordered" evidence="1">
    <location>
        <begin position="148"/>
        <end position="234"/>
    </location>
</feature>
<dbReference type="AlphaFoldDB" id="A0A1Z4MY66"/>
<name>A0A1Z4MY66_9CYAN</name>